<proteinExistence type="predicted"/>
<dbReference type="InterPro" id="IPR051067">
    <property type="entry name" value="NHER"/>
</dbReference>
<keyword evidence="5" id="KW-1185">Reference proteome</keyword>
<dbReference type="SMART" id="SM00228">
    <property type="entry name" value="PDZ"/>
    <property type="match status" value="1"/>
</dbReference>
<feature type="compositionally biased region" description="Low complexity" evidence="2">
    <location>
        <begin position="207"/>
        <end position="218"/>
    </location>
</feature>
<dbReference type="Proteomes" id="UP000827092">
    <property type="component" value="Unassembled WGS sequence"/>
</dbReference>
<sequence>MSSELPPDAPIPRLCHLVKWVDFDGYGFNLHAEKSRTGQFIGKVDDDSPAQHAGLQEGDRIIEVNGVNIANENHRQVVERIKSVANETKLLVVDEAADQWYKERKVVVKSTLPNVRLVKTPVPRPYKEPPCYENVAPNGDAKHSPELPVKHENGQNQNGYSAPPVTSNGTTTEKTSVRPPSPSIKRESVRPPSPTIKEESVRPPSPSIKAKIIPESPSNGITPEKKIESVRPSSPSIKAKITDSPIAHKTKEEVHNSRSSTPLDGHASIPDSPHSSRSTNSIGGGSNGPASVPSLEEGVLNLNMSASEMRQMLANRRKKDPKKEQMDIRQKYEIIQQM</sequence>
<dbReference type="GO" id="GO:0043495">
    <property type="term" value="F:protein-membrane adaptor activity"/>
    <property type="evidence" value="ECO:0007669"/>
    <property type="project" value="TreeGrafter"/>
</dbReference>
<evidence type="ECO:0000256" key="2">
    <source>
        <dbReference type="SAM" id="MobiDB-lite"/>
    </source>
</evidence>
<dbReference type="InterPro" id="IPR036034">
    <property type="entry name" value="PDZ_sf"/>
</dbReference>
<dbReference type="PANTHER" id="PTHR14191:SF28">
    <property type="entry name" value="GH04176P-RELATED"/>
    <property type="match status" value="1"/>
</dbReference>
<feature type="region of interest" description="Disordered" evidence="2">
    <location>
        <begin position="120"/>
        <end position="338"/>
    </location>
</feature>
<evidence type="ECO:0000313" key="4">
    <source>
        <dbReference type="EMBL" id="KAG8195498.1"/>
    </source>
</evidence>
<dbReference type="PANTHER" id="PTHR14191">
    <property type="entry name" value="PDZ DOMAIN CONTAINING PROTEIN"/>
    <property type="match status" value="1"/>
</dbReference>
<dbReference type="Pfam" id="PF00595">
    <property type="entry name" value="PDZ"/>
    <property type="match status" value="1"/>
</dbReference>
<evidence type="ECO:0000313" key="5">
    <source>
        <dbReference type="Proteomes" id="UP000827092"/>
    </source>
</evidence>
<dbReference type="Gene3D" id="2.30.42.10">
    <property type="match status" value="1"/>
</dbReference>
<accession>A0AAV6VIH0</accession>
<feature type="compositionally biased region" description="Basic and acidic residues" evidence="2">
    <location>
        <begin position="140"/>
        <end position="153"/>
    </location>
</feature>
<dbReference type="PROSITE" id="PS50106">
    <property type="entry name" value="PDZ"/>
    <property type="match status" value="1"/>
</dbReference>
<evidence type="ECO:0000259" key="3">
    <source>
        <dbReference type="PROSITE" id="PS50106"/>
    </source>
</evidence>
<feature type="compositionally biased region" description="Polar residues" evidence="2">
    <location>
        <begin position="154"/>
        <end position="174"/>
    </location>
</feature>
<keyword evidence="1" id="KW-0677">Repeat</keyword>
<feature type="compositionally biased region" description="Basic and acidic residues" evidence="2">
    <location>
        <begin position="321"/>
        <end position="332"/>
    </location>
</feature>
<dbReference type="GO" id="GO:0016324">
    <property type="term" value="C:apical plasma membrane"/>
    <property type="evidence" value="ECO:0007669"/>
    <property type="project" value="TreeGrafter"/>
</dbReference>
<comment type="caution">
    <text evidence="4">The sequence shown here is derived from an EMBL/GenBank/DDBJ whole genome shotgun (WGS) entry which is preliminary data.</text>
</comment>
<gene>
    <name evidence="4" type="ORF">JTE90_010801</name>
</gene>
<dbReference type="SUPFAM" id="SSF50156">
    <property type="entry name" value="PDZ domain-like"/>
    <property type="match status" value="1"/>
</dbReference>
<dbReference type="EMBL" id="JAFNEN010000086">
    <property type="protein sequence ID" value="KAG8195498.1"/>
    <property type="molecule type" value="Genomic_DNA"/>
</dbReference>
<dbReference type="CDD" id="cd06768">
    <property type="entry name" value="PDZ_NHERF-like"/>
    <property type="match status" value="1"/>
</dbReference>
<reference evidence="4 5" key="1">
    <citation type="journal article" date="2022" name="Nat. Ecol. Evol.">
        <title>A masculinizing supergene underlies an exaggerated male reproductive morph in a spider.</title>
        <authorList>
            <person name="Hendrickx F."/>
            <person name="De Corte Z."/>
            <person name="Sonet G."/>
            <person name="Van Belleghem S.M."/>
            <person name="Kostlbacher S."/>
            <person name="Vangestel C."/>
        </authorList>
    </citation>
    <scope>NUCLEOTIDE SEQUENCE [LARGE SCALE GENOMIC DNA]</scope>
    <source>
        <strain evidence="4">W744_W776</strain>
    </source>
</reference>
<name>A0AAV6VIH0_9ARAC</name>
<dbReference type="GO" id="GO:0072659">
    <property type="term" value="P:protein localization to plasma membrane"/>
    <property type="evidence" value="ECO:0007669"/>
    <property type="project" value="TreeGrafter"/>
</dbReference>
<evidence type="ECO:0000256" key="1">
    <source>
        <dbReference type="ARBA" id="ARBA00022737"/>
    </source>
</evidence>
<dbReference type="AlphaFoldDB" id="A0AAV6VIH0"/>
<organism evidence="4 5">
    <name type="scientific">Oedothorax gibbosus</name>
    <dbReference type="NCBI Taxonomy" id="931172"/>
    <lineage>
        <taxon>Eukaryota</taxon>
        <taxon>Metazoa</taxon>
        <taxon>Ecdysozoa</taxon>
        <taxon>Arthropoda</taxon>
        <taxon>Chelicerata</taxon>
        <taxon>Arachnida</taxon>
        <taxon>Araneae</taxon>
        <taxon>Araneomorphae</taxon>
        <taxon>Entelegynae</taxon>
        <taxon>Araneoidea</taxon>
        <taxon>Linyphiidae</taxon>
        <taxon>Erigoninae</taxon>
        <taxon>Oedothorax</taxon>
    </lineage>
</organism>
<dbReference type="InterPro" id="IPR001478">
    <property type="entry name" value="PDZ"/>
</dbReference>
<protein>
    <recommendedName>
        <fullName evidence="3">PDZ domain-containing protein</fullName>
    </recommendedName>
</protein>
<feature type="domain" description="PDZ" evidence="3">
    <location>
        <begin position="26"/>
        <end position="96"/>
    </location>
</feature>